<sequence length="166" mass="18384">MYVQSKKEGLAVEAARGLAWMDGHVGKDGTFNISVVGKYEQVKAARAKRKELIDAGLVSALDFENDEIAEVFGPGNRRTGLLGYSPLVLKKQALYASVATVVMAANITPTSNVLRTDHMDETLLQKHTELITNLLFPNDKHNLFFLFFCSLYFQVSNASRLGFLLD</sequence>
<protein>
    <submittedName>
        <fullName evidence="1">Uncharacterized protein</fullName>
    </submittedName>
</protein>
<organism evidence="1 2">
    <name type="scientific">Papaver atlanticum</name>
    <dbReference type="NCBI Taxonomy" id="357466"/>
    <lineage>
        <taxon>Eukaryota</taxon>
        <taxon>Viridiplantae</taxon>
        <taxon>Streptophyta</taxon>
        <taxon>Embryophyta</taxon>
        <taxon>Tracheophyta</taxon>
        <taxon>Spermatophyta</taxon>
        <taxon>Magnoliopsida</taxon>
        <taxon>Ranunculales</taxon>
        <taxon>Papaveraceae</taxon>
        <taxon>Papaveroideae</taxon>
        <taxon>Papaver</taxon>
    </lineage>
</organism>
<proteinExistence type="predicted"/>
<name>A0AAD4TKL6_9MAGN</name>
<dbReference type="EMBL" id="JAJJMB010000910">
    <property type="protein sequence ID" value="KAI3960702.1"/>
    <property type="molecule type" value="Genomic_DNA"/>
</dbReference>
<keyword evidence="2" id="KW-1185">Reference proteome</keyword>
<evidence type="ECO:0000313" key="2">
    <source>
        <dbReference type="Proteomes" id="UP001202328"/>
    </source>
</evidence>
<dbReference type="AlphaFoldDB" id="A0AAD4TKL6"/>
<comment type="caution">
    <text evidence="1">The sequence shown here is derived from an EMBL/GenBank/DDBJ whole genome shotgun (WGS) entry which is preliminary data.</text>
</comment>
<evidence type="ECO:0000313" key="1">
    <source>
        <dbReference type="EMBL" id="KAI3960702.1"/>
    </source>
</evidence>
<accession>A0AAD4TKL6</accession>
<gene>
    <name evidence="1" type="ORF">MKW98_010740</name>
</gene>
<reference evidence="1" key="1">
    <citation type="submission" date="2022-04" db="EMBL/GenBank/DDBJ databases">
        <title>A functionally conserved STORR gene fusion in Papaver species that diverged 16.8 million years ago.</title>
        <authorList>
            <person name="Catania T."/>
        </authorList>
    </citation>
    <scope>NUCLEOTIDE SEQUENCE</scope>
    <source>
        <strain evidence="1">S-188037</strain>
    </source>
</reference>
<dbReference type="Proteomes" id="UP001202328">
    <property type="component" value="Unassembled WGS sequence"/>
</dbReference>